<proteinExistence type="predicted"/>
<keyword evidence="3" id="KW-1185">Reference proteome</keyword>
<dbReference type="EMBL" id="CP071249">
    <property type="protein sequence ID" value="UUF07243.1"/>
    <property type="molecule type" value="Genomic_DNA"/>
</dbReference>
<sequence length="128" mass="14124">MNYPNSVPSQVSYRTAAPLTNQVPNLSAIPGIEQDERWGFLPFIGGLALGGLLFDGWGGGRPCCGGGGYAYPVYQPVYQPVYYQQPVYTQPSYPVYQQQASQTGYYGPYNPVMPTETTVLESNKYYLS</sequence>
<dbReference type="Proteomes" id="UP001058016">
    <property type="component" value="Chromosome"/>
</dbReference>
<dbReference type="AlphaFoldDB" id="A0A9Q9CS99"/>
<evidence type="ECO:0000313" key="1">
    <source>
        <dbReference type="EMBL" id="UUF07243.1"/>
    </source>
</evidence>
<reference evidence="2 3" key="1">
    <citation type="submission" date="2021-03" db="EMBL/GenBank/DDBJ databases">
        <title>Comparative Genomics and Metabolomics in the genus Turicibacter.</title>
        <authorList>
            <person name="Maki J."/>
            <person name="Looft T."/>
        </authorList>
    </citation>
    <scope>NUCLEOTIDE SEQUENCE</scope>
    <source>
        <strain evidence="2">ISU324</strain>
        <strain evidence="1 3">MMM721</strain>
    </source>
</reference>
<gene>
    <name evidence="1" type="ORF">J0J69_05455</name>
    <name evidence="2" type="ORF">J0J70_11430</name>
</gene>
<dbReference type="Proteomes" id="UP001058072">
    <property type="component" value="Chromosome"/>
</dbReference>
<dbReference type="EMBL" id="CP071250">
    <property type="protein sequence ID" value="UUF09737.1"/>
    <property type="molecule type" value="Genomic_DNA"/>
</dbReference>
<name>A0A9Q9CS99_9FIRM</name>
<protein>
    <submittedName>
        <fullName evidence="2">Uncharacterized protein</fullName>
    </submittedName>
</protein>
<evidence type="ECO:0000313" key="3">
    <source>
        <dbReference type="Proteomes" id="UP001058016"/>
    </source>
</evidence>
<accession>A0A9Q9CS99</accession>
<evidence type="ECO:0000313" key="2">
    <source>
        <dbReference type="EMBL" id="UUF09737.1"/>
    </source>
</evidence>
<organism evidence="2 4">
    <name type="scientific">Turicibacter bilis</name>
    <dbReference type="NCBI Taxonomy" id="2735723"/>
    <lineage>
        <taxon>Bacteria</taxon>
        <taxon>Bacillati</taxon>
        <taxon>Bacillota</taxon>
        <taxon>Erysipelotrichia</taxon>
        <taxon>Erysipelotrichales</taxon>
        <taxon>Turicibacteraceae</taxon>
        <taxon>Turicibacter</taxon>
    </lineage>
</organism>
<evidence type="ECO:0000313" key="4">
    <source>
        <dbReference type="Proteomes" id="UP001058072"/>
    </source>
</evidence>